<comment type="caution">
    <text evidence="2">The sequence shown here is derived from an EMBL/GenBank/DDBJ whole genome shotgun (WGS) entry which is preliminary data.</text>
</comment>
<dbReference type="EMBL" id="JASCZI010151622">
    <property type="protein sequence ID" value="MED6173773.1"/>
    <property type="molecule type" value="Genomic_DNA"/>
</dbReference>
<feature type="region of interest" description="Disordered" evidence="1">
    <location>
        <begin position="1"/>
        <end position="25"/>
    </location>
</feature>
<sequence>MIESDGQCEKEGETGPETERQLRRRRYRVRSSKSCDGVSVVHEVKTRVRWSRWNLVKHLEAMDTRKVYLDAQWSGGNRLCAS</sequence>
<accession>A0ABU6VM90</accession>
<protein>
    <submittedName>
        <fullName evidence="2">Uncharacterized protein</fullName>
    </submittedName>
</protein>
<name>A0ABU6VM90_9FABA</name>
<organism evidence="2 3">
    <name type="scientific">Stylosanthes scabra</name>
    <dbReference type="NCBI Taxonomy" id="79078"/>
    <lineage>
        <taxon>Eukaryota</taxon>
        <taxon>Viridiplantae</taxon>
        <taxon>Streptophyta</taxon>
        <taxon>Embryophyta</taxon>
        <taxon>Tracheophyta</taxon>
        <taxon>Spermatophyta</taxon>
        <taxon>Magnoliopsida</taxon>
        <taxon>eudicotyledons</taxon>
        <taxon>Gunneridae</taxon>
        <taxon>Pentapetalae</taxon>
        <taxon>rosids</taxon>
        <taxon>fabids</taxon>
        <taxon>Fabales</taxon>
        <taxon>Fabaceae</taxon>
        <taxon>Papilionoideae</taxon>
        <taxon>50 kb inversion clade</taxon>
        <taxon>dalbergioids sensu lato</taxon>
        <taxon>Dalbergieae</taxon>
        <taxon>Pterocarpus clade</taxon>
        <taxon>Stylosanthes</taxon>
    </lineage>
</organism>
<evidence type="ECO:0000313" key="3">
    <source>
        <dbReference type="Proteomes" id="UP001341840"/>
    </source>
</evidence>
<dbReference type="Proteomes" id="UP001341840">
    <property type="component" value="Unassembled WGS sequence"/>
</dbReference>
<feature type="compositionally biased region" description="Basic and acidic residues" evidence="1">
    <location>
        <begin position="7"/>
        <end position="21"/>
    </location>
</feature>
<evidence type="ECO:0000256" key="1">
    <source>
        <dbReference type="SAM" id="MobiDB-lite"/>
    </source>
</evidence>
<keyword evidence="3" id="KW-1185">Reference proteome</keyword>
<proteinExistence type="predicted"/>
<reference evidence="2 3" key="1">
    <citation type="journal article" date="2023" name="Plants (Basel)">
        <title>Bridging the Gap: Combining Genomics and Transcriptomics Approaches to Understand Stylosanthes scabra, an Orphan Legume from the Brazilian Caatinga.</title>
        <authorList>
            <person name="Ferreira-Neto J.R.C."/>
            <person name="da Silva M.D."/>
            <person name="Binneck E."/>
            <person name="de Melo N.F."/>
            <person name="da Silva R.H."/>
            <person name="de Melo A.L.T.M."/>
            <person name="Pandolfi V."/>
            <person name="Bustamante F.O."/>
            <person name="Brasileiro-Vidal A.C."/>
            <person name="Benko-Iseppon A.M."/>
        </authorList>
    </citation>
    <scope>NUCLEOTIDE SEQUENCE [LARGE SCALE GENOMIC DNA]</scope>
    <source>
        <tissue evidence="2">Leaves</tissue>
    </source>
</reference>
<gene>
    <name evidence="2" type="ORF">PIB30_062765</name>
</gene>
<evidence type="ECO:0000313" key="2">
    <source>
        <dbReference type="EMBL" id="MED6173773.1"/>
    </source>
</evidence>